<dbReference type="PANTHER" id="PTHR13832:SF792">
    <property type="entry name" value="GM14286P"/>
    <property type="match status" value="1"/>
</dbReference>
<feature type="domain" description="PPM-type phosphatase" evidence="2">
    <location>
        <begin position="274"/>
        <end position="614"/>
    </location>
</feature>
<reference evidence="4" key="2">
    <citation type="submission" date="2014-05" db="EMBL/GenBank/DDBJ databases">
        <authorList>
            <person name="Aslett M.A."/>
            <person name="De Silva N."/>
        </authorList>
    </citation>
    <scope>NUCLEOTIDE SEQUENCE</scope>
    <source>
        <strain evidence="4">AS</strain>
    </source>
</reference>
<evidence type="ECO:0000313" key="4">
    <source>
        <dbReference type="EMBL" id="VTZ68936.1"/>
    </source>
</evidence>
<dbReference type="EMBL" id="LT608175">
    <property type="protein sequence ID" value="SCM22533.1"/>
    <property type="molecule type" value="Genomic_DNA"/>
</dbReference>
<dbReference type="KEGG" id="pcb:PCHAS_0932600"/>
<dbReference type="Proteomes" id="UP000507163">
    <property type="component" value="Chromosome 9"/>
</dbReference>
<organism evidence="3 6">
    <name type="scientific">Plasmodium chabaudi chabaudi</name>
    <dbReference type="NCBI Taxonomy" id="31271"/>
    <lineage>
        <taxon>Eukaryota</taxon>
        <taxon>Sar</taxon>
        <taxon>Alveolata</taxon>
        <taxon>Apicomplexa</taxon>
        <taxon>Aconoidasida</taxon>
        <taxon>Haemosporida</taxon>
        <taxon>Plasmodiidae</taxon>
        <taxon>Plasmodium</taxon>
        <taxon>Plasmodium (Vinckeia)</taxon>
    </lineage>
</organism>
<sequence length="615" mass="69824">MGGLCHELRLGKKISSRKVLLCLAIFIISILVDNNNVLCQEKKPAQPARKQSLKTSRRASLRPKTAKTARKPILKKPENDEFVPIPYKDERGNDIVGISAMASASGNYIKGGNGDYVFENNYVDQNGAPLDKKEAQFHEFIKLQYMTHDQGGWFLEFAKDEDLDPTPFLRENSSHINVTQWEANDPVEDRAIVTLIDLNEIELKPMRTSYVSLRSTQEMFIEDVDTFMTDKMSKFIQFYKGKVKNGMTMPSHYTLADDADIFYKDDMYEPLSSSTSSSSNPGSSSGANGNATDVFKLKDNQFIFSSVMDGHGGPTMAELLKKWLPVYVKKNLMSKILNGKLKPRDIVSAIEDAHVELDEDILKVTLKFETNVHHYSPNGSCALSVLMDKHSYYVSNVGDSKSLLLRPNNFIVLNNIHNIAEPAEYEKMVKEHPNDKKLILARFTGALKLHPSVDRSEFPTTKKSGPLELYRTPEQNTLYLKGLLQCTRSFGDYFLKYKDRALKYTSDGKKNFQEPYTFPYITSHPEVFAVRRTKGDKYLVLATDGVTNDLSDFNIHSIFTKYNFSLKDSARLLVGAAIENHSAHSLYDKMRLTSQVDKHRRSYHDDSTIIVMKLF</sequence>
<dbReference type="InterPro" id="IPR001932">
    <property type="entry name" value="PPM-type_phosphatase-like_dom"/>
</dbReference>
<dbReference type="AlphaFoldDB" id="A0A077XCC5"/>
<dbReference type="Proteomes" id="UP000071118">
    <property type="component" value="Chromosome 9"/>
</dbReference>
<dbReference type="RefSeq" id="XP_743992.2">
    <property type="nucleotide sequence ID" value="XM_738899.2"/>
</dbReference>
<feature type="region of interest" description="Disordered" evidence="1">
    <location>
        <begin position="43"/>
        <end position="69"/>
    </location>
</feature>
<dbReference type="VEuPathDB" id="PlasmoDB:PCHAS_0932600"/>
<dbReference type="EMBL" id="LK022886">
    <property type="protein sequence ID" value="VTZ68936.1"/>
    <property type="molecule type" value="Genomic_DNA"/>
</dbReference>
<dbReference type="CDD" id="cd00143">
    <property type="entry name" value="PP2Cc"/>
    <property type="match status" value="1"/>
</dbReference>
<evidence type="ECO:0000313" key="5">
    <source>
        <dbReference type="Proteomes" id="UP000071118"/>
    </source>
</evidence>
<name>A0A077XCC5_PLACU</name>
<evidence type="ECO:0000256" key="1">
    <source>
        <dbReference type="SAM" id="MobiDB-lite"/>
    </source>
</evidence>
<dbReference type="PANTHER" id="PTHR13832">
    <property type="entry name" value="PROTEIN PHOSPHATASE 2C"/>
    <property type="match status" value="1"/>
</dbReference>
<dbReference type="Gene3D" id="3.60.40.10">
    <property type="entry name" value="PPM-type phosphatase domain"/>
    <property type="match status" value="1"/>
</dbReference>
<feature type="compositionally biased region" description="Basic residues" evidence="1">
    <location>
        <begin position="51"/>
        <end position="69"/>
    </location>
</feature>
<dbReference type="GO" id="GO:0004722">
    <property type="term" value="F:protein serine/threonine phosphatase activity"/>
    <property type="evidence" value="ECO:0007669"/>
    <property type="project" value="UniProtKB-EC"/>
</dbReference>
<reference evidence="4 5" key="1">
    <citation type="journal article" date="2014" name="BMC Biol.">
        <title>A comprehensive evaluation of rodent malaria parasite genomes and gene expression.</title>
        <authorList>
            <person name="Otto T.D."/>
            <person name="Bohme U."/>
            <person name="Jackson A.P."/>
            <person name="Hunt M."/>
            <person name="Franke-Fayard B."/>
            <person name="Hoeijmakers W.A."/>
            <person name="Religa A.A."/>
            <person name="Robertson L."/>
            <person name="Sanders M."/>
            <person name="Ogun S.A."/>
            <person name="Cunningham D."/>
            <person name="Erhart A."/>
            <person name="Billker O."/>
            <person name="Khan S.M."/>
            <person name="Stunnenberg H.G."/>
            <person name="Langhorne J."/>
            <person name="Holder A.A."/>
            <person name="Waters A.P."/>
            <person name="Newbold C.I."/>
            <person name="Pain A."/>
            <person name="Berriman M."/>
            <person name="Janse C.J."/>
        </authorList>
    </citation>
    <scope>NUCLEOTIDE SEQUENCE [LARGE SCALE GENOMIC DNA]</scope>
    <source>
        <strain evidence="4 5">AS</strain>
    </source>
</reference>
<gene>
    <name evidence="3" type="primary">PPM8</name>
    <name evidence="3" type="ORF">PCHAJ_000213200</name>
    <name evidence="4" type="ORF">PCHAS_0932600</name>
</gene>
<dbReference type="InterPro" id="IPR036457">
    <property type="entry name" value="PPM-type-like_dom_sf"/>
</dbReference>
<dbReference type="PROSITE" id="PS51746">
    <property type="entry name" value="PPM_2"/>
    <property type="match status" value="1"/>
</dbReference>
<keyword evidence="5" id="KW-1185">Reference proteome</keyword>
<dbReference type="InterPro" id="IPR015655">
    <property type="entry name" value="PP2C"/>
</dbReference>
<dbReference type="Pfam" id="PF00481">
    <property type="entry name" value="PP2C"/>
    <property type="match status" value="1"/>
</dbReference>
<protein>
    <submittedName>
        <fullName evidence="3">Protein phosphatase PPM8, putative</fullName>
        <ecNumber evidence="3">3.1.3.16</ecNumber>
    </submittedName>
</protein>
<evidence type="ECO:0000259" key="2">
    <source>
        <dbReference type="PROSITE" id="PS51746"/>
    </source>
</evidence>
<dbReference type="GeneID" id="3497103"/>
<dbReference type="OrthoDB" id="420076at2759"/>
<reference evidence="3 6" key="3">
    <citation type="submission" date="2016-08" db="EMBL/GenBank/DDBJ databases">
        <authorList>
            <consortium name="Pathogen Informatics"/>
        </authorList>
    </citation>
    <scope>NUCLEOTIDE SEQUENCE [LARGE SCALE GENOMIC DNA]</scope>
    <source>
        <strain evidence="3 6">AJ</strain>
        <strain evidence="4">AS</strain>
    </source>
</reference>
<accession>A0A077XCC5</accession>
<evidence type="ECO:0000313" key="6">
    <source>
        <dbReference type="Proteomes" id="UP000507163"/>
    </source>
</evidence>
<evidence type="ECO:0000313" key="3">
    <source>
        <dbReference type="EMBL" id="SCM22533.1"/>
    </source>
</evidence>
<keyword evidence="3" id="KW-0378">Hydrolase</keyword>
<proteinExistence type="predicted"/>
<dbReference type="EC" id="3.1.3.16" evidence="3"/>
<dbReference type="SMART" id="SM00332">
    <property type="entry name" value="PP2Cc"/>
    <property type="match status" value="1"/>
</dbReference>
<dbReference type="SUPFAM" id="SSF81606">
    <property type="entry name" value="PP2C-like"/>
    <property type="match status" value="1"/>
</dbReference>